<name>A0A645B7E3_9ZZZZ</name>
<dbReference type="AlphaFoldDB" id="A0A645B7E3"/>
<gene>
    <name evidence="1" type="ORF">SDC9_107822</name>
</gene>
<protein>
    <submittedName>
        <fullName evidence="1">Uncharacterized protein</fullName>
    </submittedName>
</protein>
<dbReference type="EMBL" id="VSSQ01018078">
    <property type="protein sequence ID" value="MPM60968.1"/>
    <property type="molecule type" value="Genomic_DNA"/>
</dbReference>
<comment type="caution">
    <text evidence="1">The sequence shown here is derived from an EMBL/GenBank/DDBJ whole genome shotgun (WGS) entry which is preliminary data.</text>
</comment>
<accession>A0A645B7E3</accession>
<organism evidence="1">
    <name type="scientific">bioreactor metagenome</name>
    <dbReference type="NCBI Taxonomy" id="1076179"/>
    <lineage>
        <taxon>unclassified sequences</taxon>
        <taxon>metagenomes</taxon>
        <taxon>ecological metagenomes</taxon>
    </lineage>
</organism>
<evidence type="ECO:0000313" key="1">
    <source>
        <dbReference type="EMBL" id="MPM60968.1"/>
    </source>
</evidence>
<reference evidence="1" key="1">
    <citation type="submission" date="2019-08" db="EMBL/GenBank/DDBJ databases">
        <authorList>
            <person name="Kucharzyk K."/>
            <person name="Murdoch R.W."/>
            <person name="Higgins S."/>
            <person name="Loffler F."/>
        </authorList>
    </citation>
    <scope>NUCLEOTIDE SEQUENCE</scope>
</reference>
<sequence length="31" mass="3640">MKTLLIKESDMSLKEEVFIIGLQKWKGYSSH</sequence>
<proteinExistence type="predicted"/>